<dbReference type="InterPro" id="IPR043502">
    <property type="entry name" value="DNA/RNA_pol_sf"/>
</dbReference>
<name>A0A814RP07_9BILA</name>
<dbReference type="InterPro" id="IPR000477">
    <property type="entry name" value="RT_dom"/>
</dbReference>
<feature type="domain" description="Reverse transcriptase" evidence="1">
    <location>
        <begin position="268"/>
        <end position="339"/>
    </location>
</feature>
<dbReference type="SUPFAM" id="SSF56672">
    <property type="entry name" value="DNA/RNA polymerases"/>
    <property type="match status" value="1"/>
</dbReference>
<comment type="caution">
    <text evidence="2">The sequence shown here is derived from an EMBL/GenBank/DDBJ whole genome shotgun (WGS) entry which is preliminary data.</text>
</comment>
<dbReference type="AlphaFoldDB" id="A0A814RP07"/>
<proteinExistence type="predicted"/>
<dbReference type="Gene3D" id="3.10.10.10">
    <property type="entry name" value="HIV Type 1 Reverse Transcriptase, subunit A, domain 1"/>
    <property type="match status" value="1"/>
</dbReference>
<dbReference type="PANTHER" id="PTHR37984:SF11">
    <property type="entry name" value="INTEGRASE CATALYTIC DOMAIN-CONTAINING PROTEIN"/>
    <property type="match status" value="1"/>
</dbReference>
<dbReference type="InterPro" id="IPR050951">
    <property type="entry name" value="Retrovirus_Pol_polyprotein"/>
</dbReference>
<dbReference type="Pfam" id="PF00078">
    <property type="entry name" value="RVT_1"/>
    <property type="match status" value="1"/>
</dbReference>
<dbReference type="Gene3D" id="2.40.70.10">
    <property type="entry name" value="Acid Proteases"/>
    <property type="match status" value="1"/>
</dbReference>
<dbReference type="EMBL" id="CAJOBC010006454">
    <property type="protein sequence ID" value="CAF3899602.1"/>
    <property type="molecule type" value="Genomic_DNA"/>
</dbReference>
<dbReference type="CDD" id="cd01647">
    <property type="entry name" value="RT_LTR"/>
    <property type="match status" value="1"/>
</dbReference>
<dbReference type="OrthoDB" id="10068977at2759"/>
<evidence type="ECO:0000259" key="1">
    <source>
        <dbReference type="Pfam" id="PF00078"/>
    </source>
</evidence>
<dbReference type="InterPro" id="IPR021109">
    <property type="entry name" value="Peptidase_aspartic_dom_sf"/>
</dbReference>
<dbReference type="PANTHER" id="PTHR37984">
    <property type="entry name" value="PROTEIN CBG26694"/>
    <property type="match status" value="1"/>
</dbReference>
<accession>A0A814RP07</accession>
<dbReference type="InterPro" id="IPR043128">
    <property type="entry name" value="Rev_trsase/Diguanyl_cyclase"/>
</dbReference>
<sequence>MCRTKSYQQPHQAQAFNYPNYKENNKYCLSSNRSSNITSIDTEQAATTSQHKCSDSTIDNEYLFMLKSDNGKFPYAKVTFNDFRGNNTITMMIGTGASINVIDEQAYEQLNPKPNLIEKKNQAWGFQSDKPIAFMEQFTCNVSVNDKQINADFAVVKGREKCILSFELCKQLGIVKIQSNVHNINGNEFVGKVKRDYPNVFRDKVGKLKNYVVNLDIDKSIKPVKMKHRRIPFSLREKMSTAITKMLNDDIIEPASGPTKWLLLAMAVPKKNAEIRIVIDARTANKAIKRTRHITPTIDEIVSNIHGAKVFSKIDLRQGFHQIEIGESSRYITTFSCHDGLTVNIDKCEAKAPTTPGEANSLLGLSQYCSKFIENHAMIIEPIRKLMRDKAEWKWGEAENKALQAFKEALANKSLAFYNPKWNLELVVDASSIGLGAI</sequence>
<dbReference type="Gene3D" id="3.30.70.270">
    <property type="match status" value="2"/>
</dbReference>
<keyword evidence="4" id="KW-1185">Reference proteome</keyword>
<dbReference type="Proteomes" id="UP000663829">
    <property type="component" value="Unassembled WGS sequence"/>
</dbReference>
<organism evidence="2 4">
    <name type="scientific">Didymodactylos carnosus</name>
    <dbReference type="NCBI Taxonomy" id="1234261"/>
    <lineage>
        <taxon>Eukaryota</taxon>
        <taxon>Metazoa</taxon>
        <taxon>Spiralia</taxon>
        <taxon>Gnathifera</taxon>
        <taxon>Rotifera</taxon>
        <taxon>Eurotatoria</taxon>
        <taxon>Bdelloidea</taxon>
        <taxon>Philodinida</taxon>
        <taxon>Philodinidae</taxon>
        <taxon>Didymodactylos</taxon>
    </lineage>
</organism>
<evidence type="ECO:0000313" key="2">
    <source>
        <dbReference type="EMBL" id="CAF1135992.1"/>
    </source>
</evidence>
<reference evidence="2" key="1">
    <citation type="submission" date="2021-02" db="EMBL/GenBank/DDBJ databases">
        <authorList>
            <person name="Nowell W R."/>
        </authorList>
    </citation>
    <scope>NUCLEOTIDE SEQUENCE</scope>
</reference>
<protein>
    <recommendedName>
        <fullName evidence="1">Reverse transcriptase domain-containing protein</fullName>
    </recommendedName>
</protein>
<dbReference type="EMBL" id="CAJNOQ010006455">
    <property type="protein sequence ID" value="CAF1135992.1"/>
    <property type="molecule type" value="Genomic_DNA"/>
</dbReference>
<dbReference type="Proteomes" id="UP000681722">
    <property type="component" value="Unassembled WGS sequence"/>
</dbReference>
<dbReference type="CDD" id="cd00303">
    <property type="entry name" value="retropepsin_like"/>
    <property type="match status" value="1"/>
</dbReference>
<evidence type="ECO:0000313" key="4">
    <source>
        <dbReference type="Proteomes" id="UP000663829"/>
    </source>
</evidence>
<evidence type="ECO:0000313" key="3">
    <source>
        <dbReference type="EMBL" id="CAF3899602.1"/>
    </source>
</evidence>
<gene>
    <name evidence="2" type="ORF">GPM918_LOCUS20440</name>
    <name evidence="3" type="ORF">SRO942_LOCUS20433</name>
</gene>